<feature type="compositionally biased region" description="Basic residues" evidence="1">
    <location>
        <begin position="777"/>
        <end position="786"/>
    </location>
</feature>
<protein>
    <recommendedName>
        <fullName evidence="6">Mis18-binding protein 1</fullName>
    </recommendedName>
</protein>
<reference evidence="4 5" key="1">
    <citation type="journal article" date="2022" name="G3 (Bethesda)">
        <title>Evaluating Illumina-, Nanopore-, and PacBio-based genome assembly strategies with the bald notothen, Trematomus borchgrevinki.</title>
        <authorList>
            <person name="Rayamajhi N."/>
            <person name="Cheng C.C."/>
            <person name="Catchen J.M."/>
        </authorList>
    </citation>
    <scope>NUCLEOTIDE SEQUENCE [LARGE SCALE GENOMIC DNA]</scope>
    <source>
        <strain evidence="4">AGRC-2024</strain>
    </source>
</reference>
<dbReference type="EMBL" id="JBIYXZ010002082">
    <property type="protein sequence ID" value="KAL3049216.1"/>
    <property type="molecule type" value="Genomic_DNA"/>
</dbReference>
<evidence type="ECO:0000313" key="5">
    <source>
        <dbReference type="Proteomes" id="UP001619887"/>
    </source>
</evidence>
<organism evidence="4 5">
    <name type="scientific">Pagothenia borchgrevinki</name>
    <name type="common">Bald rockcod</name>
    <name type="synonym">Trematomus borchgrevinki</name>
    <dbReference type="NCBI Taxonomy" id="8213"/>
    <lineage>
        <taxon>Eukaryota</taxon>
        <taxon>Metazoa</taxon>
        <taxon>Chordata</taxon>
        <taxon>Craniata</taxon>
        <taxon>Vertebrata</taxon>
        <taxon>Euteleostomi</taxon>
        <taxon>Actinopterygii</taxon>
        <taxon>Neopterygii</taxon>
        <taxon>Teleostei</taxon>
        <taxon>Neoteleostei</taxon>
        <taxon>Acanthomorphata</taxon>
        <taxon>Eupercaria</taxon>
        <taxon>Perciformes</taxon>
        <taxon>Notothenioidei</taxon>
        <taxon>Nototheniidae</taxon>
        <taxon>Pagothenia</taxon>
    </lineage>
</organism>
<evidence type="ECO:0000259" key="3">
    <source>
        <dbReference type="PROSITE" id="PS51293"/>
    </source>
</evidence>
<feature type="compositionally biased region" description="Polar residues" evidence="1">
    <location>
        <begin position="353"/>
        <end position="365"/>
    </location>
</feature>
<reference evidence="4 5" key="2">
    <citation type="journal article" date="2024" name="G3 (Bethesda)">
        <title>The genome of the cryopelagic Antarctic bald notothen, Trematomus borchgrevinki.</title>
        <authorList>
            <person name="Rayamajhi N."/>
            <person name="Rivera-Colon A.G."/>
            <person name="Minhas B.F."/>
            <person name="Cheng C.C."/>
            <person name="Catchen J.M."/>
        </authorList>
    </citation>
    <scope>NUCLEOTIDE SEQUENCE [LARGE SCALE GENOMIC DNA]</scope>
    <source>
        <strain evidence="4">AGRC-2024</strain>
    </source>
</reference>
<feature type="region of interest" description="Disordered" evidence="1">
    <location>
        <begin position="349"/>
        <end position="371"/>
    </location>
</feature>
<feature type="domain" description="Myb-like" evidence="2">
    <location>
        <begin position="846"/>
        <end position="892"/>
    </location>
</feature>
<comment type="caution">
    <text evidence="4">The sequence shown here is derived from an EMBL/GenBank/DDBJ whole genome shotgun (WGS) entry which is preliminary data.</text>
</comment>
<feature type="compositionally biased region" description="Polar residues" evidence="1">
    <location>
        <begin position="897"/>
        <end position="906"/>
    </location>
</feature>
<evidence type="ECO:0000313" key="4">
    <source>
        <dbReference type="EMBL" id="KAL3049216.1"/>
    </source>
</evidence>
<dbReference type="SUPFAM" id="SSF46689">
    <property type="entry name" value="Homeodomain-like"/>
    <property type="match status" value="1"/>
</dbReference>
<evidence type="ECO:0000259" key="2">
    <source>
        <dbReference type="PROSITE" id="PS50090"/>
    </source>
</evidence>
<dbReference type="PANTHER" id="PTHR16124">
    <property type="entry name" value="MIS18-BINDING PROTEIN 1"/>
    <property type="match status" value="1"/>
</dbReference>
<feature type="domain" description="SANT" evidence="3">
    <location>
        <begin position="849"/>
        <end position="892"/>
    </location>
</feature>
<feature type="compositionally biased region" description="Basic and acidic residues" evidence="1">
    <location>
        <begin position="73"/>
        <end position="82"/>
    </location>
</feature>
<sequence length="1101" mass="125438">MASYQHISKHTNPQFESPARVFAKLKSKVREENPSANQWTFPGKEPLSGIREKHGGVFKSPRKRSESTWMTEQFKENKRSSSYRDEAQALTLSPILSPQKGFGYWFSDINSERVEEVPLGGHGCTPRKRAFLESTALSIRPPIHTEPAQIRDSAGFHGFSRTSVKRQPLEHDFVNSVFGEGYPPVDKRMPPPFMLSPTINRLRKRTWEPQEFDKVSSCRKVSNESHPQPGEDVGNVRGFSADQSEMDQFTHEPVVSDPQSLIAMKRCFVAVKRYPPMSPAKMFATMKKRESKIEQQVNKVSNCTRDLFFQDNFHLSKDRALFKAHNMSEMEDNVLRDFPENVVPVNRPREASADSQSETDPSENVPNPVLSPQPFLHEDPLVLNSPRVSIPKKEAVFKRNNWRQSNKFPCESVIHLKKWFLKRDRNGLFLGGTHRDANVPWNSSILVERVSNTVVKSASGSVYILIGKMYRSVDTEFPKWLLKRFATGFPPNWEALYEKLLSESRDDPSSGTDRNREKRSVLSKTNPYASTIRSVKRQKFLKTPDFCPSAPLTQAKVSRSGRVLRAPLEYWKGGRVFMDAHMNVTIHACYETSISLTNDTTTVSTKTSQKPARSEGRKQCEPVNNKEASVPLRRVKAPPRRHTRAKVKPDENLSDSLEHLSTPDTTSPLKNVRRPKQIVPRSLESSASASSQDEFNGRKKMGTVQRKSRRRIPKKLHTSDSSTYSEEDLVRRTRGTCKKQKQSTRKQIVPRSLESSASASSQDEFNGRKKMGTVQRNSRRRIPKKLHTSDSSTSSEEDLVRRTRGTRKKQKQSTCTKSPSPPKPSPKLTKFLKKKPKAKEGKAPHLPEQDEDMWTEAEFMKLQKAVSYFPKDMSGYWAKVARMVGTRSAEECHCQHTWQGTSQTPEKTARKQTGGKKKEKVKATEDPVTDPPLISAGLGTFKRKQQVREFLEAIPKEDVDDAFSSEYMQRKRFEVPSMCQSEDDFNLSEMEPLSPTSTVFPEVKTPQGLHITPGMIGSLNRTNNEKYIHKLQKRMKMNQFQVCKQAPSSTTFTPTPSVKQAMRRCANTENDSFVVWEMFPEKDAVLSESGEEEDFYFSDNS</sequence>
<gene>
    <name evidence="4" type="ORF">OYC64_008649</name>
</gene>
<keyword evidence="5" id="KW-1185">Reference proteome</keyword>
<dbReference type="AlphaFoldDB" id="A0ABD2G5D3"/>
<dbReference type="InterPro" id="IPR001005">
    <property type="entry name" value="SANT/Myb"/>
</dbReference>
<dbReference type="InterPro" id="IPR015216">
    <property type="entry name" value="SANTA"/>
</dbReference>
<feature type="region of interest" description="Disordered" evidence="1">
    <location>
        <begin position="31"/>
        <end position="82"/>
    </location>
</feature>
<feature type="compositionally biased region" description="Basic residues" evidence="1">
    <location>
        <begin position="732"/>
        <end position="744"/>
    </location>
</feature>
<dbReference type="PANTHER" id="PTHR16124:SF3">
    <property type="entry name" value="MIS18-BINDING PROTEIN 1"/>
    <property type="match status" value="1"/>
</dbReference>
<feature type="compositionally biased region" description="Basic residues" evidence="1">
    <location>
        <begin position="698"/>
        <end position="716"/>
    </location>
</feature>
<dbReference type="CDD" id="cd00167">
    <property type="entry name" value="SANT"/>
    <property type="match status" value="1"/>
</dbReference>
<dbReference type="InterPro" id="IPR009057">
    <property type="entry name" value="Homeodomain-like_sf"/>
</dbReference>
<evidence type="ECO:0008006" key="6">
    <source>
        <dbReference type="Google" id="ProtNLM"/>
    </source>
</evidence>
<name>A0ABD2G5D3_PAGBO</name>
<feature type="compositionally biased region" description="Basic and acidic residues" evidence="1">
    <location>
        <begin position="504"/>
        <end position="520"/>
    </location>
</feature>
<dbReference type="InterPro" id="IPR017884">
    <property type="entry name" value="SANT_dom"/>
</dbReference>
<feature type="region of interest" description="Disordered" evidence="1">
    <location>
        <begin position="504"/>
        <end position="527"/>
    </location>
</feature>
<proteinExistence type="predicted"/>
<feature type="compositionally biased region" description="Basic residues" evidence="1">
    <location>
        <begin position="802"/>
        <end position="811"/>
    </location>
</feature>
<feature type="compositionally biased region" description="Basic and acidic residues" evidence="1">
    <location>
        <begin position="838"/>
        <end position="848"/>
    </location>
</feature>
<evidence type="ECO:0000256" key="1">
    <source>
        <dbReference type="SAM" id="MobiDB-lite"/>
    </source>
</evidence>
<dbReference type="Gene3D" id="1.10.10.60">
    <property type="entry name" value="Homeodomain-like"/>
    <property type="match status" value="1"/>
</dbReference>
<dbReference type="InterPro" id="IPR039110">
    <property type="entry name" value="KNL2-like"/>
</dbReference>
<dbReference type="PROSITE" id="PS51293">
    <property type="entry name" value="SANT"/>
    <property type="match status" value="1"/>
</dbReference>
<dbReference type="Pfam" id="PF09133">
    <property type="entry name" value="SANTA"/>
    <property type="match status" value="1"/>
</dbReference>
<dbReference type="PROSITE" id="PS50090">
    <property type="entry name" value="MYB_LIKE"/>
    <property type="match status" value="1"/>
</dbReference>
<dbReference type="Proteomes" id="UP001619887">
    <property type="component" value="Unassembled WGS sequence"/>
</dbReference>
<feature type="compositionally biased region" description="Low complexity" evidence="1">
    <location>
        <begin position="599"/>
        <end position="608"/>
    </location>
</feature>
<feature type="region of interest" description="Disordered" evidence="1">
    <location>
        <begin position="897"/>
        <end position="936"/>
    </location>
</feature>
<feature type="region of interest" description="Disordered" evidence="1">
    <location>
        <begin position="599"/>
        <end position="851"/>
    </location>
</feature>
<feature type="compositionally biased region" description="Basic residues" evidence="1">
    <location>
        <begin position="633"/>
        <end position="646"/>
    </location>
</feature>
<accession>A0ABD2G5D3</accession>